<dbReference type="Gene3D" id="3.30.70.100">
    <property type="match status" value="1"/>
</dbReference>
<dbReference type="Pfam" id="PF07876">
    <property type="entry name" value="Dabb"/>
    <property type="match status" value="1"/>
</dbReference>
<dbReference type="SMART" id="SM00886">
    <property type="entry name" value="Dabb"/>
    <property type="match status" value="1"/>
</dbReference>
<reference evidence="2" key="1">
    <citation type="submission" date="2020-05" db="EMBL/GenBank/DDBJ databases">
        <authorList>
            <person name="Chiriac C."/>
            <person name="Salcher M."/>
            <person name="Ghai R."/>
            <person name="Kavagutti S V."/>
        </authorList>
    </citation>
    <scope>NUCLEOTIDE SEQUENCE</scope>
</reference>
<organism evidence="2">
    <name type="scientific">freshwater metagenome</name>
    <dbReference type="NCBI Taxonomy" id="449393"/>
    <lineage>
        <taxon>unclassified sequences</taxon>
        <taxon>metagenomes</taxon>
        <taxon>ecological metagenomes</taxon>
    </lineage>
</organism>
<proteinExistence type="predicted"/>
<feature type="domain" description="Stress-response A/B barrel" evidence="1">
    <location>
        <begin position="2"/>
        <end position="96"/>
    </location>
</feature>
<evidence type="ECO:0000313" key="2">
    <source>
        <dbReference type="EMBL" id="CAB4566722.1"/>
    </source>
</evidence>
<accession>A0A6J6DRL2</accession>
<dbReference type="InterPro" id="IPR011008">
    <property type="entry name" value="Dimeric_a/b-barrel"/>
</dbReference>
<dbReference type="AlphaFoldDB" id="A0A6J6DRL2"/>
<dbReference type="SUPFAM" id="SSF54909">
    <property type="entry name" value="Dimeric alpha+beta barrel"/>
    <property type="match status" value="1"/>
</dbReference>
<dbReference type="EMBL" id="CAEZTL010000029">
    <property type="protein sequence ID" value="CAB4566722.1"/>
    <property type="molecule type" value="Genomic_DNA"/>
</dbReference>
<dbReference type="PROSITE" id="PS51502">
    <property type="entry name" value="S_R_A_B_BARREL"/>
    <property type="match status" value="1"/>
</dbReference>
<sequence length="98" mass="10955">MLQHVVALTWNDSVPENYAEVVNKALFDMAKTIPSVRSYRCGADLGVSSHANADYLIVAEFDDVAGWQEYDQNALHNEVRVKYFAPYVASRAAAQITF</sequence>
<name>A0A6J6DRL2_9ZZZZ</name>
<protein>
    <submittedName>
        <fullName evidence="2">Unannotated protein</fullName>
    </submittedName>
</protein>
<gene>
    <name evidence="2" type="ORF">UFOPK1683_00443</name>
</gene>
<dbReference type="InterPro" id="IPR013097">
    <property type="entry name" value="Dabb"/>
</dbReference>
<evidence type="ECO:0000259" key="1">
    <source>
        <dbReference type="PROSITE" id="PS51502"/>
    </source>
</evidence>